<dbReference type="HOGENOM" id="CLU_000445_59_0_6"/>
<evidence type="ECO:0000259" key="4">
    <source>
        <dbReference type="PROSITE" id="PS01124"/>
    </source>
</evidence>
<dbReference type="Pfam" id="PF01965">
    <property type="entry name" value="DJ-1_PfpI"/>
    <property type="match status" value="1"/>
</dbReference>
<dbReference type="PROSITE" id="PS01124">
    <property type="entry name" value="HTH_ARAC_FAMILY_2"/>
    <property type="match status" value="1"/>
</dbReference>
<dbReference type="SMART" id="SM00342">
    <property type="entry name" value="HTH_ARAC"/>
    <property type="match status" value="1"/>
</dbReference>
<evidence type="ECO:0000256" key="3">
    <source>
        <dbReference type="ARBA" id="ARBA00023163"/>
    </source>
</evidence>
<accession>Q7MC04</accession>
<dbReference type="GO" id="GO:0043565">
    <property type="term" value="F:sequence-specific DNA binding"/>
    <property type="evidence" value="ECO:0007669"/>
    <property type="project" value="InterPro"/>
</dbReference>
<dbReference type="InterPro" id="IPR018060">
    <property type="entry name" value="HTH_AraC"/>
</dbReference>
<reference evidence="5 6" key="1">
    <citation type="journal article" date="2003" name="Genome Res.">
        <title>Comparative genome analysis of Vibrio vulnificus, a marine pathogen.</title>
        <authorList>
            <person name="Chen C.Y."/>
            <person name="Wu K.M."/>
            <person name="Chang Y.C."/>
            <person name="Chang C.H."/>
            <person name="Tsai H.C."/>
            <person name="Liao T.L."/>
            <person name="Liu Y.M."/>
            <person name="Chen H.J."/>
            <person name="Shen A.B."/>
            <person name="Li J.C."/>
            <person name="Su T.L."/>
            <person name="Shao C.P."/>
            <person name="Lee C.T."/>
            <person name="Hor L.I."/>
            <person name="Tsai S.F."/>
        </authorList>
    </citation>
    <scope>NUCLEOTIDE SEQUENCE [LARGE SCALE GENOMIC DNA]</scope>
    <source>
        <strain evidence="5 6">YJ016</strain>
    </source>
</reference>
<keyword evidence="2" id="KW-0238">DNA-binding</keyword>
<evidence type="ECO:0000313" key="6">
    <source>
        <dbReference type="Proteomes" id="UP000002675"/>
    </source>
</evidence>
<dbReference type="GO" id="GO:0003700">
    <property type="term" value="F:DNA-binding transcription factor activity"/>
    <property type="evidence" value="ECO:0007669"/>
    <property type="project" value="InterPro"/>
</dbReference>
<dbReference type="KEGG" id="vvy:VVA1583"/>
<keyword evidence="3" id="KW-0804">Transcription</keyword>
<dbReference type="Proteomes" id="UP000002675">
    <property type="component" value="Chromosome II"/>
</dbReference>
<dbReference type="InterPro" id="IPR009057">
    <property type="entry name" value="Homeodomain-like_sf"/>
</dbReference>
<keyword evidence="1" id="KW-0805">Transcription regulation</keyword>
<evidence type="ECO:0000256" key="1">
    <source>
        <dbReference type="ARBA" id="ARBA00023015"/>
    </source>
</evidence>
<dbReference type="EMBL" id="BA000038">
    <property type="protein sequence ID" value="BAC97609.1"/>
    <property type="molecule type" value="Genomic_DNA"/>
</dbReference>
<dbReference type="SUPFAM" id="SSF52317">
    <property type="entry name" value="Class I glutamine amidotransferase-like"/>
    <property type="match status" value="1"/>
</dbReference>
<dbReference type="SUPFAM" id="SSF46689">
    <property type="entry name" value="Homeodomain-like"/>
    <property type="match status" value="2"/>
</dbReference>
<dbReference type="PANTHER" id="PTHR43280">
    <property type="entry name" value="ARAC-FAMILY TRANSCRIPTIONAL REGULATOR"/>
    <property type="match status" value="1"/>
</dbReference>
<evidence type="ECO:0000313" key="5">
    <source>
        <dbReference type="EMBL" id="BAC97609.1"/>
    </source>
</evidence>
<feature type="domain" description="HTH araC/xylS-type" evidence="4">
    <location>
        <begin position="214"/>
        <end position="312"/>
    </location>
</feature>
<dbReference type="AlphaFoldDB" id="Q7MC04"/>
<dbReference type="InterPro" id="IPR029062">
    <property type="entry name" value="Class_I_gatase-like"/>
</dbReference>
<sequence length="314" mass="35923">MLKTTNAEPSMTKISIGICEYPSVLKSAVYGLEELFLLASRVCREQGIDVLFEPIIIPHTDLIEDSFTVVILPPASIDDYYLSPDDEFIEWLREQYSKGAILSSACAGGFILASTHLLGKREVTTHWALAETFVRMFKDIPLNSNKILIDHGDIVTAGGMMSWLDLGFELISKYSSPWVVRQLGKTLVIDTSQREQSYYQQFKPSFAHGDLVIVSVQQTMHQSYTERVSIHQLAKQVNLTERTMQRRFLKATGYNPNQYLQRLRIQNVCDYLESTKRSFEWIANQVGYEDISACRKVFINIVGLTPREFRKRFA</sequence>
<proteinExistence type="predicted"/>
<dbReference type="Gene3D" id="3.40.50.880">
    <property type="match status" value="1"/>
</dbReference>
<protein>
    <submittedName>
        <fullName evidence="5">Putative transcriptional regulator protein</fullName>
    </submittedName>
</protein>
<dbReference type="Pfam" id="PF12833">
    <property type="entry name" value="HTH_18"/>
    <property type="match status" value="1"/>
</dbReference>
<dbReference type="PANTHER" id="PTHR43280:SF30">
    <property type="entry name" value="MMSAB OPERON REGULATORY PROTEIN"/>
    <property type="match status" value="1"/>
</dbReference>
<name>Q7MC04_VIBVY</name>
<organism evidence="5 6">
    <name type="scientific">Vibrio vulnificus (strain YJ016)</name>
    <dbReference type="NCBI Taxonomy" id="196600"/>
    <lineage>
        <taxon>Bacteria</taxon>
        <taxon>Pseudomonadati</taxon>
        <taxon>Pseudomonadota</taxon>
        <taxon>Gammaproteobacteria</taxon>
        <taxon>Vibrionales</taxon>
        <taxon>Vibrionaceae</taxon>
        <taxon>Vibrio</taxon>
    </lineage>
</organism>
<evidence type="ECO:0000256" key="2">
    <source>
        <dbReference type="ARBA" id="ARBA00023125"/>
    </source>
</evidence>
<gene>
    <name evidence="5" type="ordered locus">VVA1583</name>
</gene>
<dbReference type="Gene3D" id="1.10.10.60">
    <property type="entry name" value="Homeodomain-like"/>
    <property type="match status" value="1"/>
</dbReference>
<dbReference type="InterPro" id="IPR002818">
    <property type="entry name" value="DJ-1/PfpI"/>
</dbReference>